<evidence type="ECO:0000256" key="1">
    <source>
        <dbReference type="ARBA" id="ARBA00007074"/>
    </source>
</evidence>
<keyword evidence="2" id="KW-0645">Protease</keyword>
<name>A0A9D2CC18_9FIRM</name>
<reference evidence="6" key="1">
    <citation type="journal article" date="2021" name="PeerJ">
        <title>Extensive microbial diversity within the chicken gut microbiome revealed by metagenomics and culture.</title>
        <authorList>
            <person name="Gilroy R."/>
            <person name="Ravi A."/>
            <person name="Getino M."/>
            <person name="Pursley I."/>
            <person name="Horton D.L."/>
            <person name="Alikhan N.F."/>
            <person name="Baker D."/>
            <person name="Gharbi K."/>
            <person name="Hall N."/>
            <person name="Watson M."/>
            <person name="Adriaenssens E.M."/>
            <person name="Foster-Nyarko E."/>
            <person name="Jarju S."/>
            <person name="Secka A."/>
            <person name="Antonio M."/>
            <person name="Oren A."/>
            <person name="Chaudhuri R.R."/>
            <person name="La Ragione R."/>
            <person name="Hildebrand F."/>
            <person name="Pallen M.J."/>
        </authorList>
    </citation>
    <scope>NUCLEOTIDE SEQUENCE</scope>
    <source>
        <strain evidence="6">CHK33-7979</strain>
    </source>
</reference>
<gene>
    <name evidence="6" type="ORF">H9826_00215</name>
</gene>
<evidence type="ECO:0000256" key="3">
    <source>
        <dbReference type="ARBA" id="ARBA00022801"/>
    </source>
</evidence>
<dbReference type="PROSITE" id="PS51935">
    <property type="entry name" value="NLPC_P60"/>
    <property type="match status" value="1"/>
</dbReference>
<dbReference type="InterPro" id="IPR051202">
    <property type="entry name" value="Peptidase_C40"/>
</dbReference>
<evidence type="ECO:0000313" key="6">
    <source>
        <dbReference type="EMBL" id="HIY72386.1"/>
    </source>
</evidence>
<organism evidence="6 7">
    <name type="scientific">Candidatus Intestinimonas merdavium</name>
    <dbReference type="NCBI Taxonomy" id="2838622"/>
    <lineage>
        <taxon>Bacteria</taxon>
        <taxon>Bacillati</taxon>
        <taxon>Bacillota</taxon>
        <taxon>Clostridia</taxon>
        <taxon>Eubacteriales</taxon>
        <taxon>Intestinimonas</taxon>
    </lineage>
</organism>
<dbReference type="Gene3D" id="3.90.1720.10">
    <property type="entry name" value="endopeptidase domain like (from Nostoc punctiforme)"/>
    <property type="match status" value="1"/>
</dbReference>
<dbReference type="Gene3D" id="2.30.30.40">
    <property type="entry name" value="SH3 Domains"/>
    <property type="match status" value="2"/>
</dbReference>
<proteinExistence type="inferred from homology"/>
<dbReference type="Pfam" id="PF00877">
    <property type="entry name" value="NLPC_P60"/>
    <property type="match status" value="1"/>
</dbReference>
<accession>A0A9D2CC18</accession>
<dbReference type="SUPFAM" id="SSF54001">
    <property type="entry name" value="Cysteine proteinases"/>
    <property type="match status" value="1"/>
</dbReference>
<dbReference type="PANTHER" id="PTHR47053">
    <property type="entry name" value="MUREIN DD-ENDOPEPTIDASE MEPH-RELATED"/>
    <property type="match status" value="1"/>
</dbReference>
<dbReference type="AlphaFoldDB" id="A0A9D2CC18"/>
<keyword evidence="4" id="KW-0788">Thiol protease</keyword>
<reference evidence="6" key="2">
    <citation type="submission" date="2021-04" db="EMBL/GenBank/DDBJ databases">
        <authorList>
            <person name="Gilroy R."/>
        </authorList>
    </citation>
    <scope>NUCLEOTIDE SEQUENCE</scope>
    <source>
        <strain evidence="6">CHK33-7979</strain>
    </source>
</reference>
<protein>
    <submittedName>
        <fullName evidence="6">C40 family peptidase</fullName>
    </submittedName>
</protein>
<evidence type="ECO:0000313" key="7">
    <source>
        <dbReference type="Proteomes" id="UP000886824"/>
    </source>
</evidence>
<dbReference type="PANTHER" id="PTHR47053:SF1">
    <property type="entry name" value="MUREIN DD-ENDOPEPTIDASE MEPH-RELATED"/>
    <property type="match status" value="1"/>
</dbReference>
<comment type="caution">
    <text evidence="6">The sequence shown here is derived from an EMBL/GenBank/DDBJ whole genome shotgun (WGS) entry which is preliminary data.</text>
</comment>
<evidence type="ECO:0000256" key="2">
    <source>
        <dbReference type="ARBA" id="ARBA00022670"/>
    </source>
</evidence>
<sequence length="272" mass="30032">MKAIVIEPVCPLMSRPQLQCERADEVLAGMVVELLEEAKPGWYLARAPYRYEGYLQAEHVLIGEHLVRRWTERPKQVVLKGICDVLSGPAVACFPLATLTRGALLSPVGTPNADGWLRVELPDGREGYTKCSFLGEYYEKPRSEDPESLRKAVVDTALTYQGAHYRWGGKTPVGIDCSGLVSMSYLLNGVVIYRDANIMEGFPVHEIPRAEMKPGDLLFFPGHVAMYLGDGRYIHSTAKNGSDGVVINSLDPEDPDYRADLDQGMTAVGSIF</sequence>
<evidence type="ECO:0000259" key="5">
    <source>
        <dbReference type="PROSITE" id="PS51935"/>
    </source>
</evidence>
<dbReference type="Proteomes" id="UP000886824">
    <property type="component" value="Unassembled WGS sequence"/>
</dbReference>
<dbReference type="InterPro" id="IPR038765">
    <property type="entry name" value="Papain-like_cys_pep_sf"/>
</dbReference>
<keyword evidence="3" id="KW-0378">Hydrolase</keyword>
<evidence type="ECO:0000256" key="4">
    <source>
        <dbReference type="ARBA" id="ARBA00022807"/>
    </source>
</evidence>
<comment type="similarity">
    <text evidence="1">Belongs to the peptidase C40 family.</text>
</comment>
<dbReference type="GO" id="GO:0008234">
    <property type="term" value="F:cysteine-type peptidase activity"/>
    <property type="evidence" value="ECO:0007669"/>
    <property type="project" value="UniProtKB-KW"/>
</dbReference>
<dbReference type="InterPro" id="IPR000064">
    <property type="entry name" value="NLP_P60_dom"/>
</dbReference>
<dbReference type="EMBL" id="DXCX01000004">
    <property type="protein sequence ID" value="HIY72386.1"/>
    <property type="molecule type" value="Genomic_DNA"/>
</dbReference>
<dbReference type="GO" id="GO:0006508">
    <property type="term" value="P:proteolysis"/>
    <property type="evidence" value="ECO:0007669"/>
    <property type="project" value="UniProtKB-KW"/>
</dbReference>
<feature type="domain" description="NlpC/P60" evidence="5">
    <location>
        <begin position="147"/>
        <end position="269"/>
    </location>
</feature>